<proteinExistence type="predicted"/>
<dbReference type="PATRIC" id="fig|1150600.3.peg.2585"/>
<dbReference type="AlphaFoldDB" id="R9GR67"/>
<protein>
    <submittedName>
        <fullName evidence="3">Keratin associated protein 16-1</fullName>
    </submittedName>
</protein>
<evidence type="ECO:0000313" key="4">
    <source>
        <dbReference type="Proteomes" id="UP000014174"/>
    </source>
</evidence>
<dbReference type="EMBL" id="AQPN01000095">
    <property type="protein sequence ID" value="EOR94196.1"/>
    <property type="molecule type" value="Genomic_DNA"/>
</dbReference>
<dbReference type="STRING" id="1150600.ADIARSV_2612"/>
<sequence length="335" mass="36480">MKKLILPMIAAVAVLLGSCSTMQMVQQSTDNDDVYNAQGKARVVDYPVAPEKNQRTEEQVYGNNDYATGDTDYAANSYNSEENNDYDYDYGYASRINRFQYASPYRSYYNDWYTYSYNPWYGYGYDPFYYNAGLFRPGYSMWFGTGLFGGGFGMGFGYNSWGYGNPYYGGYWGPTSYYGGGYGGYGYGYGNGGYGYGGGVVNRNNNKPRPYVGSGNPATRQGADRNTRPNVSYGNDGRVSGVYRRPTRDVSQGTTTTGKNSDGTSSAAPTRTVRSPATTEQTQPTRVERTERAPAQRAEPTYTPSTRSSSPSSGGGYNGGGGGGGGSSRPTRGGR</sequence>
<feature type="compositionally biased region" description="Gly residues" evidence="1">
    <location>
        <begin position="313"/>
        <end position="327"/>
    </location>
</feature>
<dbReference type="RefSeq" id="WP_016195843.1">
    <property type="nucleotide sequence ID" value="NZ_AQPN01000095.1"/>
</dbReference>
<evidence type="ECO:0000256" key="2">
    <source>
        <dbReference type="SAM" id="SignalP"/>
    </source>
</evidence>
<keyword evidence="3" id="KW-0416">Keratin</keyword>
<feature type="region of interest" description="Disordered" evidence="1">
    <location>
        <begin position="206"/>
        <end position="335"/>
    </location>
</feature>
<comment type="caution">
    <text evidence="3">The sequence shown here is derived from an EMBL/GenBank/DDBJ whole genome shotgun (WGS) entry which is preliminary data.</text>
</comment>
<keyword evidence="2" id="KW-0732">Signal</keyword>
<reference evidence="3 4" key="1">
    <citation type="journal article" date="2013" name="Genome Announc.">
        <title>Draft Genome Sequence of Arcticibacter svalbardensis Strain MN12-7T, a Member of the Family Sphingobacteriaceae Isolated from an Arctic Soil Sample.</title>
        <authorList>
            <person name="Shivaji S."/>
            <person name="Ara S."/>
            <person name="Prasad S."/>
            <person name="Manasa B.P."/>
            <person name="Begum Z."/>
            <person name="Singh A."/>
            <person name="Kumar Pinnaka A."/>
        </authorList>
    </citation>
    <scope>NUCLEOTIDE SEQUENCE [LARGE SCALE GENOMIC DNA]</scope>
    <source>
        <strain evidence="3 4">MN12-7</strain>
    </source>
</reference>
<feature type="signal peptide" evidence="2">
    <location>
        <begin position="1"/>
        <end position="23"/>
    </location>
</feature>
<keyword evidence="4" id="KW-1185">Reference proteome</keyword>
<feature type="chain" id="PRO_5004472063" evidence="2">
    <location>
        <begin position="24"/>
        <end position="335"/>
    </location>
</feature>
<feature type="compositionally biased region" description="Low complexity" evidence="1">
    <location>
        <begin position="300"/>
        <end position="312"/>
    </location>
</feature>
<dbReference type="PROSITE" id="PS51257">
    <property type="entry name" value="PROKAR_LIPOPROTEIN"/>
    <property type="match status" value="1"/>
</dbReference>
<dbReference type="OrthoDB" id="800068at2"/>
<feature type="compositionally biased region" description="Polar residues" evidence="1">
    <location>
        <begin position="249"/>
        <end position="285"/>
    </location>
</feature>
<name>R9GR67_9SPHI</name>
<dbReference type="GO" id="GO:0005882">
    <property type="term" value="C:intermediate filament"/>
    <property type="evidence" value="ECO:0007669"/>
    <property type="project" value="UniProtKB-KW"/>
</dbReference>
<gene>
    <name evidence="3" type="ORF">ADIARSV_2612</name>
</gene>
<dbReference type="eggNOG" id="ENOG5033G28">
    <property type="taxonomic scope" value="Bacteria"/>
</dbReference>
<evidence type="ECO:0000256" key="1">
    <source>
        <dbReference type="SAM" id="MobiDB-lite"/>
    </source>
</evidence>
<accession>R9GR67</accession>
<dbReference type="Proteomes" id="UP000014174">
    <property type="component" value="Unassembled WGS sequence"/>
</dbReference>
<evidence type="ECO:0000313" key="3">
    <source>
        <dbReference type="EMBL" id="EOR94196.1"/>
    </source>
</evidence>
<organism evidence="3 4">
    <name type="scientific">Arcticibacter svalbardensis MN12-7</name>
    <dbReference type="NCBI Taxonomy" id="1150600"/>
    <lineage>
        <taxon>Bacteria</taxon>
        <taxon>Pseudomonadati</taxon>
        <taxon>Bacteroidota</taxon>
        <taxon>Sphingobacteriia</taxon>
        <taxon>Sphingobacteriales</taxon>
        <taxon>Sphingobacteriaceae</taxon>
        <taxon>Arcticibacter</taxon>
    </lineage>
</organism>